<protein>
    <submittedName>
        <fullName evidence="5">Zinc finger and SCAN domain-containing protein 12</fullName>
    </submittedName>
</protein>
<feature type="domain" description="SCAN box" evidence="4">
    <location>
        <begin position="48"/>
        <end position="128"/>
    </location>
</feature>
<organism evidence="5 6">
    <name type="scientific">Camelus dromedarius</name>
    <name type="common">Dromedary</name>
    <name type="synonym">Arabian camel</name>
    <dbReference type="NCBI Taxonomy" id="9838"/>
    <lineage>
        <taxon>Eukaryota</taxon>
        <taxon>Metazoa</taxon>
        <taxon>Chordata</taxon>
        <taxon>Craniata</taxon>
        <taxon>Vertebrata</taxon>
        <taxon>Euteleostomi</taxon>
        <taxon>Mammalia</taxon>
        <taxon>Eutheria</taxon>
        <taxon>Laurasiatheria</taxon>
        <taxon>Artiodactyla</taxon>
        <taxon>Tylopoda</taxon>
        <taxon>Camelidae</taxon>
        <taxon>Camelus</taxon>
    </lineage>
</organism>
<sequence length="179" mass="19992">MAADPASINQEELMVIKMEEDEATPWDPIPSSTPQPQYLLPGLGRDPRQRFRSFSYQEVAGPLEGLALPQELCHQWLWPEMHFKEQMLELLVLEQFLGALPRDTQVWVESQCPESEEEAVALVEDLDQMQETAEPQGVGAGEEAWGQGTCKGPQPQALSACPFCPGHRVLIGGKRIQKL</sequence>
<dbReference type="Gene3D" id="1.10.4020.10">
    <property type="entry name" value="DNA breaking-rejoining enzymes"/>
    <property type="match status" value="1"/>
</dbReference>
<name>A0A5N4EIZ4_CAMDR</name>
<dbReference type="FunFam" id="1.10.4020.10:FF:000001">
    <property type="entry name" value="zinc finger protein 263 isoform X1"/>
    <property type="match status" value="1"/>
</dbReference>
<dbReference type="InterPro" id="IPR038269">
    <property type="entry name" value="SCAN_sf"/>
</dbReference>
<comment type="caution">
    <text evidence="5">The sequence shown here is derived from an EMBL/GenBank/DDBJ whole genome shotgun (WGS) entry which is preliminary data.</text>
</comment>
<evidence type="ECO:0000256" key="3">
    <source>
        <dbReference type="SAM" id="MobiDB-lite"/>
    </source>
</evidence>
<evidence type="ECO:0000256" key="1">
    <source>
        <dbReference type="ARBA" id="ARBA00023242"/>
    </source>
</evidence>
<proteinExistence type="predicted"/>
<keyword evidence="1 2" id="KW-0539">Nucleus</keyword>
<comment type="subcellular location">
    <subcellularLocation>
        <location evidence="2">Nucleus</location>
    </subcellularLocation>
</comment>
<evidence type="ECO:0000259" key="4">
    <source>
        <dbReference type="PROSITE" id="PS50804"/>
    </source>
</evidence>
<dbReference type="AlphaFoldDB" id="A0A5N4EIZ4"/>
<keyword evidence="6" id="KW-1185">Reference proteome</keyword>
<dbReference type="PANTHER" id="PTHR45935:SF31">
    <property type="entry name" value="MYELOID ZINC FINGER 1"/>
    <property type="match status" value="1"/>
</dbReference>
<dbReference type="EMBL" id="JWIN03000001">
    <property type="protein sequence ID" value="KAB1283119.1"/>
    <property type="molecule type" value="Genomic_DNA"/>
</dbReference>
<dbReference type="SUPFAM" id="SSF47353">
    <property type="entry name" value="Retrovirus capsid dimerization domain-like"/>
    <property type="match status" value="1"/>
</dbReference>
<dbReference type="PROSITE" id="PS50804">
    <property type="entry name" value="SCAN_BOX"/>
    <property type="match status" value="1"/>
</dbReference>
<accession>A0A5N4EIZ4</accession>
<evidence type="ECO:0000313" key="5">
    <source>
        <dbReference type="EMBL" id="KAB1283119.1"/>
    </source>
</evidence>
<evidence type="ECO:0000256" key="2">
    <source>
        <dbReference type="PROSITE-ProRule" id="PRU00187"/>
    </source>
</evidence>
<dbReference type="InterPro" id="IPR050916">
    <property type="entry name" value="SCAN-C2H2_zinc_finger"/>
</dbReference>
<dbReference type="Pfam" id="PF02023">
    <property type="entry name" value="SCAN"/>
    <property type="match status" value="1"/>
</dbReference>
<dbReference type="Proteomes" id="UP000299084">
    <property type="component" value="Unassembled WGS sequence"/>
</dbReference>
<dbReference type="SMART" id="SM00431">
    <property type="entry name" value="SCAN"/>
    <property type="match status" value="1"/>
</dbReference>
<evidence type="ECO:0000313" key="6">
    <source>
        <dbReference type="Proteomes" id="UP000299084"/>
    </source>
</evidence>
<dbReference type="GO" id="GO:0005634">
    <property type="term" value="C:nucleus"/>
    <property type="evidence" value="ECO:0007669"/>
    <property type="project" value="UniProtKB-SubCell"/>
</dbReference>
<gene>
    <name evidence="5" type="ORF">Cadr_000000354</name>
</gene>
<dbReference type="PANTHER" id="PTHR45935">
    <property type="entry name" value="PROTEIN ZBED8-RELATED"/>
    <property type="match status" value="1"/>
</dbReference>
<dbReference type="InterPro" id="IPR003309">
    <property type="entry name" value="SCAN_dom"/>
</dbReference>
<feature type="region of interest" description="Disordered" evidence="3">
    <location>
        <begin position="132"/>
        <end position="151"/>
    </location>
</feature>
<dbReference type="CDD" id="cd07936">
    <property type="entry name" value="SCAN"/>
    <property type="match status" value="1"/>
</dbReference>
<reference evidence="5 6" key="1">
    <citation type="journal article" date="2019" name="Mol. Ecol. Resour.">
        <title>Improving Illumina assemblies with Hi-C and long reads: an example with the North African dromedary.</title>
        <authorList>
            <person name="Elbers J.P."/>
            <person name="Rogers M.F."/>
            <person name="Perelman P.L."/>
            <person name="Proskuryakova A.A."/>
            <person name="Serdyukova N.A."/>
            <person name="Johnson W.E."/>
            <person name="Horin P."/>
            <person name="Corander J."/>
            <person name="Murphy D."/>
            <person name="Burger P.A."/>
        </authorList>
    </citation>
    <scope>NUCLEOTIDE SEQUENCE [LARGE SCALE GENOMIC DNA]</scope>
    <source>
        <strain evidence="5">Drom800</strain>
        <tissue evidence="5">Blood</tissue>
    </source>
</reference>